<feature type="domain" description="GTP cyclohydrolase I" evidence="9">
    <location>
        <begin position="21"/>
        <end position="198"/>
    </location>
</feature>
<dbReference type="NCBIfam" id="NF006825">
    <property type="entry name" value="PRK09347.1-2"/>
    <property type="match status" value="1"/>
</dbReference>
<dbReference type="PROSITE" id="PS00859">
    <property type="entry name" value="GTP_CYCLOHYDROL_1_1"/>
    <property type="match status" value="1"/>
</dbReference>
<evidence type="ECO:0000256" key="3">
    <source>
        <dbReference type="ARBA" id="ARBA00008085"/>
    </source>
</evidence>
<dbReference type="UniPathway" id="UPA00848">
    <property type="reaction ID" value="UER00151"/>
</dbReference>
<protein>
    <recommendedName>
        <fullName evidence="8">GTP cyclohydrolase 1</fullName>
        <ecNumber evidence="8">3.5.4.16</ecNumber>
    </recommendedName>
    <alternativeName>
        <fullName evidence="8">GTP cyclohydrolase I</fullName>
        <shortName evidence="8">GTP-CH-I</shortName>
    </alternativeName>
</protein>
<evidence type="ECO:0000256" key="8">
    <source>
        <dbReference type="HAMAP-Rule" id="MF_00223"/>
    </source>
</evidence>
<comment type="similarity">
    <text evidence="3 8">Belongs to the GTP cyclohydrolase I family.</text>
</comment>
<evidence type="ECO:0000259" key="9">
    <source>
        <dbReference type="Pfam" id="PF01227"/>
    </source>
</evidence>
<feature type="binding site" evidence="8">
    <location>
        <position position="94"/>
    </location>
    <ligand>
        <name>Zn(2+)</name>
        <dbReference type="ChEBI" id="CHEBI:29105"/>
    </ligand>
</feature>
<dbReference type="InterPro" id="IPR043134">
    <property type="entry name" value="GTP-CH-I_N"/>
</dbReference>
<evidence type="ECO:0000256" key="5">
    <source>
        <dbReference type="ARBA" id="ARBA00022563"/>
    </source>
</evidence>
<dbReference type="HAMAP" id="MF_00223">
    <property type="entry name" value="FolE"/>
    <property type="match status" value="1"/>
</dbReference>
<reference evidence="11 12" key="1">
    <citation type="submission" date="2020-02" db="EMBL/GenBank/DDBJ databases">
        <title>Draft genome sequence of Rhizobium tropici.</title>
        <authorList>
            <person name="Khayi S."/>
            <person name="Jemo M."/>
        </authorList>
    </citation>
    <scope>NUCLEOTIDE SEQUENCE [LARGE SCALE GENOMIC DNA]</scope>
    <source>
        <strain evidence="11 12">A12</strain>
        <plasmid evidence="11">pA12a</plasmid>
    </source>
</reference>
<sequence length="200" mass="22217">MDQIVTETSQASVVPTFEEVQNAVRVLLAWAGDNPGREGLKDTPARVAKAYQQLFAGYHETADDVLKTTFGEVAGYQDVVIVRDIPFFSHCEHHMLPFHGVAHVAYVPSERVVGLSKIARLVELFARRLQIQERMTSEIAVALDRCLQTKGAGVIIEAEHMCMSMRGVSKSGSRTLTSTFNGMFQKDPALQARFFSCVKR</sequence>
<evidence type="ECO:0000256" key="2">
    <source>
        <dbReference type="ARBA" id="ARBA00005080"/>
    </source>
</evidence>
<keyword evidence="11" id="KW-0614">Plasmid</keyword>
<evidence type="ECO:0000313" key="11">
    <source>
        <dbReference type="EMBL" id="NEV11290.1"/>
    </source>
</evidence>
<dbReference type="Gene3D" id="1.10.286.10">
    <property type="match status" value="1"/>
</dbReference>
<dbReference type="InterPro" id="IPR001474">
    <property type="entry name" value="GTP_CycHdrlase_I"/>
</dbReference>
<dbReference type="Proteomes" id="UP000526625">
    <property type="component" value="Unassembled WGS sequence"/>
</dbReference>
<evidence type="ECO:0000256" key="1">
    <source>
        <dbReference type="ARBA" id="ARBA00001052"/>
    </source>
</evidence>
<dbReference type="PANTHER" id="PTHR11109">
    <property type="entry name" value="GTP CYCLOHYDROLASE I"/>
    <property type="match status" value="1"/>
</dbReference>
<organism evidence="11 12">
    <name type="scientific">Rhizobium tropici</name>
    <dbReference type="NCBI Taxonomy" id="398"/>
    <lineage>
        <taxon>Bacteria</taxon>
        <taxon>Pseudomonadati</taxon>
        <taxon>Pseudomonadota</taxon>
        <taxon>Alphaproteobacteria</taxon>
        <taxon>Hyphomicrobiales</taxon>
        <taxon>Rhizobiaceae</taxon>
        <taxon>Rhizobium/Agrobacterium group</taxon>
        <taxon>Rhizobium</taxon>
    </lineage>
</organism>
<comment type="pathway">
    <text evidence="2 8">Cofactor biosynthesis; 7,8-dihydroneopterin triphosphate biosynthesis; 7,8-dihydroneopterin triphosphate from GTP: step 1/1.</text>
</comment>
<dbReference type="PANTHER" id="PTHR11109:SF7">
    <property type="entry name" value="GTP CYCLOHYDROLASE 1"/>
    <property type="match status" value="1"/>
</dbReference>
<dbReference type="AlphaFoldDB" id="A0A6P1C243"/>
<keyword evidence="13" id="KW-1185">Reference proteome</keyword>
<dbReference type="GO" id="GO:0006730">
    <property type="term" value="P:one-carbon metabolic process"/>
    <property type="evidence" value="ECO:0007669"/>
    <property type="project" value="UniProtKB-UniRule"/>
</dbReference>
<dbReference type="SUPFAM" id="SSF55620">
    <property type="entry name" value="Tetrahydrobiopterin biosynthesis enzymes-like"/>
    <property type="match status" value="1"/>
</dbReference>
<dbReference type="NCBIfam" id="TIGR00063">
    <property type="entry name" value="folE"/>
    <property type="match status" value="1"/>
</dbReference>
<dbReference type="EMBL" id="JAADZA010000008">
    <property type="protein sequence ID" value="NEV11290.1"/>
    <property type="molecule type" value="Genomic_DNA"/>
</dbReference>
<keyword evidence="8" id="KW-0547">Nucleotide-binding</keyword>
<dbReference type="InterPro" id="IPR020602">
    <property type="entry name" value="GTP_CycHdrlase_I_dom"/>
</dbReference>
<dbReference type="FunFam" id="3.30.1130.10:FF:000001">
    <property type="entry name" value="GTP cyclohydrolase 1"/>
    <property type="match status" value="1"/>
</dbReference>
<evidence type="ECO:0000313" key="10">
    <source>
        <dbReference type="EMBL" id="MBB6493846.1"/>
    </source>
</evidence>
<keyword evidence="7 8" id="KW-0342">GTP-binding</keyword>
<comment type="caution">
    <text evidence="11">The sequence shown here is derived from an EMBL/GenBank/DDBJ whole genome shotgun (WGS) entry which is preliminary data.</text>
</comment>
<dbReference type="EMBL" id="JACHBF010000013">
    <property type="protein sequence ID" value="MBB6493846.1"/>
    <property type="molecule type" value="Genomic_DNA"/>
</dbReference>
<feature type="binding site" evidence="8">
    <location>
        <position position="162"/>
    </location>
    <ligand>
        <name>Zn(2+)</name>
        <dbReference type="ChEBI" id="CHEBI:29105"/>
    </ligand>
</feature>
<dbReference type="InterPro" id="IPR043133">
    <property type="entry name" value="GTP-CH-I_C/QueF"/>
</dbReference>
<evidence type="ECO:0000313" key="12">
    <source>
        <dbReference type="Proteomes" id="UP000471190"/>
    </source>
</evidence>
<geneLocation type="plasmid" evidence="11">
    <name>pA12a</name>
</geneLocation>
<dbReference type="GO" id="GO:0008270">
    <property type="term" value="F:zinc ion binding"/>
    <property type="evidence" value="ECO:0007669"/>
    <property type="project" value="UniProtKB-UniRule"/>
</dbReference>
<comment type="catalytic activity">
    <reaction evidence="1 8">
        <text>GTP + H2O = 7,8-dihydroneopterin 3'-triphosphate + formate + H(+)</text>
        <dbReference type="Rhea" id="RHEA:17473"/>
        <dbReference type="ChEBI" id="CHEBI:15377"/>
        <dbReference type="ChEBI" id="CHEBI:15378"/>
        <dbReference type="ChEBI" id="CHEBI:15740"/>
        <dbReference type="ChEBI" id="CHEBI:37565"/>
        <dbReference type="ChEBI" id="CHEBI:58462"/>
        <dbReference type="EC" id="3.5.4.16"/>
    </reaction>
</comment>
<dbReference type="Pfam" id="PF01227">
    <property type="entry name" value="GTP_cyclohydroI"/>
    <property type="match status" value="1"/>
</dbReference>
<evidence type="ECO:0000313" key="13">
    <source>
        <dbReference type="Proteomes" id="UP000526625"/>
    </source>
</evidence>
<comment type="subunit">
    <text evidence="4">Toroid-shaped homodecamer, composed of two pentamers of five dimers.</text>
</comment>
<dbReference type="GO" id="GO:0006729">
    <property type="term" value="P:tetrahydrobiopterin biosynthetic process"/>
    <property type="evidence" value="ECO:0007669"/>
    <property type="project" value="TreeGrafter"/>
</dbReference>
<proteinExistence type="inferred from homology"/>
<keyword evidence="8" id="KW-0479">Metal-binding</keyword>
<evidence type="ECO:0000256" key="4">
    <source>
        <dbReference type="ARBA" id="ARBA00011857"/>
    </source>
</evidence>
<keyword evidence="8" id="KW-0862">Zinc</keyword>
<evidence type="ECO:0000256" key="7">
    <source>
        <dbReference type="ARBA" id="ARBA00023134"/>
    </source>
</evidence>
<name>A0A6P1C243_RHITR</name>
<dbReference type="EC" id="3.5.4.16" evidence="8"/>
<evidence type="ECO:0000256" key="6">
    <source>
        <dbReference type="ARBA" id="ARBA00022801"/>
    </source>
</evidence>
<feature type="binding site" evidence="8">
    <location>
        <position position="91"/>
    </location>
    <ligand>
        <name>Zn(2+)</name>
        <dbReference type="ChEBI" id="CHEBI:29105"/>
    </ligand>
</feature>
<dbReference type="GO" id="GO:0046654">
    <property type="term" value="P:tetrahydrofolate biosynthetic process"/>
    <property type="evidence" value="ECO:0007669"/>
    <property type="project" value="UniProtKB-UniRule"/>
</dbReference>
<dbReference type="GO" id="GO:0005525">
    <property type="term" value="F:GTP binding"/>
    <property type="evidence" value="ECO:0007669"/>
    <property type="project" value="UniProtKB-KW"/>
</dbReference>
<keyword evidence="5 8" id="KW-0554">One-carbon metabolism</keyword>
<gene>
    <name evidence="8 11" type="primary">folE</name>
    <name evidence="10" type="ORF">GGD45_004280</name>
    <name evidence="11" type="ORF">GXW80_09790</name>
</gene>
<accession>A0A6P1C243</accession>
<dbReference type="Proteomes" id="UP000471190">
    <property type="component" value="Unassembled WGS sequence"/>
</dbReference>
<dbReference type="GO" id="GO:0003934">
    <property type="term" value="F:GTP cyclohydrolase I activity"/>
    <property type="evidence" value="ECO:0007669"/>
    <property type="project" value="UniProtKB-UniRule"/>
</dbReference>
<dbReference type="GO" id="GO:0005737">
    <property type="term" value="C:cytoplasm"/>
    <property type="evidence" value="ECO:0007669"/>
    <property type="project" value="TreeGrafter"/>
</dbReference>
<dbReference type="Gene3D" id="3.30.1130.10">
    <property type="match status" value="1"/>
</dbReference>
<keyword evidence="6 8" id="KW-0378">Hydrolase</keyword>
<dbReference type="RefSeq" id="WP_015341861.1">
    <property type="nucleotide sequence ID" value="NZ_JAADZA010000008.1"/>
</dbReference>
<comment type="subunit">
    <text evidence="8">Homopolymer.</text>
</comment>
<dbReference type="NCBIfam" id="NF006826">
    <property type="entry name" value="PRK09347.1-3"/>
    <property type="match status" value="1"/>
</dbReference>
<dbReference type="FunFam" id="1.10.286.10:FF:000001">
    <property type="entry name" value="GTP cyclohydrolase 1"/>
    <property type="match status" value="1"/>
</dbReference>
<reference evidence="10 13" key="2">
    <citation type="submission" date="2020-08" db="EMBL/GenBank/DDBJ databases">
        <title>Genomic Encyclopedia of Type Strains, Phase IV (KMG-V): Genome sequencing to study the core and pangenomes of soil and plant-associated prokaryotes.</title>
        <authorList>
            <person name="Whitman W."/>
        </authorList>
    </citation>
    <scope>NUCLEOTIDE SEQUENCE [LARGE SCALE GENOMIC DNA]</scope>
    <source>
        <strain evidence="10 13">SEMIA 4059</strain>
    </source>
</reference>
<dbReference type="PROSITE" id="PS00860">
    <property type="entry name" value="GTP_CYCLOHYDROL_1_2"/>
    <property type="match status" value="1"/>
</dbReference>
<dbReference type="InterPro" id="IPR018234">
    <property type="entry name" value="GTP_CycHdrlase_I_CS"/>
</dbReference>